<sequence length="212" mass="21783">MEKAPSIAPSGRDSPIQSCQDLPQVAHSQSESQMGSKSSHSAVVSAIPVPALDSSQYPGILPSPSCGFTHNKFSLRPMPFPSLTVDRGYTPGGHDCRGLHQPSAPAAAPPPAGGSAPPWVLCPARDHVPGVVAIPGAPAAAAPEEVQTGSGRTIPTACVRPTHPLRSFTNPLLPPPMGTIDPKVYTSMLPQSKMKLPGNSVSGVQGHTSGTE</sequence>
<proteinExistence type="predicted"/>
<keyword evidence="2" id="KW-0812">Transmembrane</keyword>
<dbReference type="GO" id="GO:0016020">
    <property type="term" value="C:membrane"/>
    <property type="evidence" value="ECO:0007669"/>
    <property type="project" value="UniProtKB-SubCell"/>
</dbReference>
<keyword evidence="3" id="KW-1133">Transmembrane helix</keyword>
<feature type="region of interest" description="Disordered" evidence="6">
    <location>
        <begin position="91"/>
        <end position="114"/>
    </location>
</feature>
<feature type="region of interest" description="Disordered" evidence="6">
    <location>
        <begin position="1"/>
        <end position="42"/>
    </location>
</feature>
<dbReference type="Pfam" id="PF06583">
    <property type="entry name" value="Neogenin_C"/>
    <property type="match status" value="1"/>
</dbReference>
<keyword evidence="5" id="KW-0325">Glycoprotein</keyword>
<protein>
    <recommendedName>
        <fullName evidence="7">Neogenin C-terminal domain-containing protein</fullName>
    </recommendedName>
</protein>
<feature type="domain" description="Neogenin C-terminal" evidence="7">
    <location>
        <begin position="34"/>
        <end position="201"/>
    </location>
</feature>
<evidence type="ECO:0000313" key="8">
    <source>
        <dbReference type="EMBL" id="KAF3847086.1"/>
    </source>
</evidence>
<evidence type="ECO:0000256" key="2">
    <source>
        <dbReference type="ARBA" id="ARBA00022692"/>
    </source>
</evidence>
<dbReference type="Proteomes" id="UP000518266">
    <property type="component" value="Unassembled WGS sequence"/>
</dbReference>
<evidence type="ECO:0000313" key="9">
    <source>
        <dbReference type="Proteomes" id="UP000518266"/>
    </source>
</evidence>
<evidence type="ECO:0000256" key="3">
    <source>
        <dbReference type="ARBA" id="ARBA00022989"/>
    </source>
</evidence>
<dbReference type="InterPro" id="IPR010560">
    <property type="entry name" value="Neogenin_C"/>
</dbReference>
<name>A0A7J5YC97_DISMA</name>
<feature type="compositionally biased region" description="Polar residues" evidence="6">
    <location>
        <begin position="199"/>
        <end position="212"/>
    </location>
</feature>
<comment type="caution">
    <text evidence="8">The sequence shown here is derived from an EMBL/GenBank/DDBJ whole genome shotgun (WGS) entry which is preliminary data.</text>
</comment>
<evidence type="ECO:0000256" key="6">
    <source>
        <dbReference type="SAM" id="MobiDB-lite"/>
    </source>
</evidence>
<dbReference type="OrthoDB" id="114660at2759"/>
<feature type="region of interest" description="Disordered" evidence="6">
    <location>
        <begin position="192"/>
        <end position="212"/>
    </location>
</feature>
<accession>A0A7J5YC97</accession>
<feature type="compositionally biased region" description="Low complexity" evidence="6">
    <location>
        <begin position="27"/>
        <end position="41"/>
    </location>
</feature>
<gene>
    <name evidence="8" type="ORF">F7725_020114</name>
</gene>
<reference evidence="8 9" key="1">
    <citation type="submission" date="2020-03" db="EMBL/GenBank/DDBJ databases">
        <title>Dissostichus mawsoni Genome sequencing and assembly.</title>
        <authorList>
            <person name="Park H."/>
        </authorList>
    </citation>
    <scope>NUCLEOTIDE SEQUENCE [LARGE SCALE GENOMIC DNA]</scope>
    <source>
        <strain evidence="8">DM0001</strain>
        <tissue evidence="8">Muscle</tissue>
    </source>
</reference>
<keyword evidence="4" id="KW-0472">Membrane</keyword>
<dbReference type="EMBL" id="JAAKFY010000013">
    <property type="protein sequence ID" value="KAF3847086.1"/>
    <property type="molecule type" value="Genomic_DNA"/>
</dbReference>
<dbReference type="AlphaFoldDB" id="A0A7J5YC97"/>
<evidence type="ECO:0000256" key="4">
    <source>
        <dbReference type="ARBA" id="ARBA00023136"/>
    </source>
</evidence>
<evidence type="ECO:0000256" key="1">
    <source>
        <dbReference type="ARBA" id="ARBA00004479"/>
    </source>
</evidence>
<comment type="subcellular location">
    <subcellularLocation>
        <location evidence="1">Membrane</location>
        <topology evidence="1">Single-pass type I membrane protein</topology>
    </subcellularLocation>
</comment>
<evidence type="ECO:0000256" key="5">
    <source>
        <dbReference type="ARBA" id="ARBA00023180"/>
    </source>
</evidence>
<organism evidence="8 9">
    <name type="scientific">Dissostichus mawsoni</name>
    <name type="common">Antarctic cod</name>
    <dbReference type="NCBI Taxonomy" id="36200"/>
    <lineage>
        <taxon>Eukaryota</taxon>
        <taxon>Metazoa</taxon>
        <taxon>Chordata</taxon>
        <taxon>Craniata</taxon>
        <taxon>Vertebrata</taxon>
        <taxon>Euteleostomi</taxon>
        <taxon>Actinopterygii</taxon>
        <taxon>Neopterygii</taxon>
        <taxon>Teleostei</taxon>
        <taxon>Neoteleostei</taxon>
        <taxon>Acanthomorphata</taxon>
        <taxon>Eupercaria</taxon>
        <taxon>Perciformes</taxon>
        <taxon>Notothenioidei</taxon>
        <taxon>Nototheniidae</taxon>
        <taxon>Dissostichus</taxon>
    </lineage>
</organism>
<evidence type="ECO:0000259" key="7">
    <source>
        <dbReference type="Pfam" id="PF06583"/>
    </source>
</evidence>
<keyword evidence="9" id="KW-1185">Reference proteome</keyword>